<name>A0A545URE0_9HYPO</name>
<proteinExistence type="predicted"/>
<evidence type="ECO:0000313" key="2">
    <source>
        <dbReference type="Proteomes" id="UP000315783"/>
    </source>
</evidence>
<accession>A0A545URE0</accession>
<gene>
    <name evidence="1" type="ORF">IF1G_09098</name>
</gene>
<protein>
    <submittedName>
        <fullName evidence="1">Uncharacterized protein</fullName>
    </submittedName>
</protein>
<organism evidence="1 2">
    <name type="scientific">Cordyceps javanica</name>
    <dbReference type="NCBI Taxonomy" id="43265"/>
    <lineage>
        <taxon>Eukaryota</taxon>
        <taxon>Fungi</taxon>
        <taxon>Dikarya</taxon>
        <taxon>Ascomycota</taxon>
        <taxon>Pezizomycotina</taxon>
        <taxon>Sordariomycetes</taxon>
        <taxon>Hypocreomycetidae</taxon>
        <taxon>Hypocreales</taxon>
        <taxon>Cordycipitaceae</taxon>
        <taxon>Cordyceps</taxon>
    </lineage>
</organism>
<keyword evidence="2" id="KW-1185">Reference proteome</keyword>
<dbReference type="AlphaFoldDB" id="A0A545URE0"/>
<sequence>MTERINVRISVAGTGSSCRVVRVLKGPNVLWGREGSFGGGHDIKELPDGEGGDSLACVVMAMDGYRLTKIVDSN</sequence>
<dbReference type="Proteomes" id="UP000315783">
    <property type="component" value="Unassembled WGS sequence"/>
</dbReference>
<reference evidence="1 2" key="1">
    <citation type="journal article" date="2019" name="Appl. Microbiol. Biotechnol.">
        <title>Genome sequence of Isaria javanica and comparative genome analysis insights into family S53 peptidase evolution in fungal entomopathogens.</title>
        <authorList>
            <person name="Lin R."/>
            <person name="Zhang X."/>
            <person name="Xin B."/>
            <person name="Zou M."/>
            <person name="Gao Y."/>
            <person name="Qin F."/>
            <person name="Hu Q."/>
            <person name="Xie B."/>
            <person name="Cheng X."/>
        </authorList>
    </citation>
    <scope>NUCLEOTIDE SEQUENCE [LARGE SCALE GENOMIC DNA]</scope>
    <source>
        <strain evidence="1 2">IJ1G</strain>
    </source>
</reference>
<comment type="caution">
    <text evidence="1">The sequence shown here is derived from an EMBL/GenBank/DDBJ whole genome shotgun (WGS) entry which is preliminary data.</text>
</comment>
<evidence type="ECO:0000313" key="1">
    <source>
        <dbReference type="EMBL" id="TQV92026.1"/>
    </source>
</evidence>
<dbReference type="EMBL" id="SPUK01000016">
    <property type="protein sequence ID" value="TQV92026.1"/>
    <property type="molecule type" value="Genomic_DNA"/>
</dbReference>